<gene>
    <name evidence="1" type="ORF">F8M49_29655</name>
</gene>
<comment type="caution">
    <text evidence="1">The sequence shown here is derived from an EMBL/GenBank/DDBJ whole genome shotgun (WGS) entry which is preliminary data.</text>
</comment>
<evidence type="ECO:0000313" key="2">
    <source>
        <dbReference type="Proteomes" id="UP001275440"/>
    </source>
</evidence>
<reference evidence="1 2" key="1">
    <citation type="submission" date="2019-10" db="EMBL/GenBank/DDBJ databases">
        <title>Draft Genome Assembly of Rhodococcus zopfii DSM44189.</title>
        <authorList>
            <person name="Sutton J.M."/>
            <person name="Akob D.M."/>
            <person name="Bushman T.J."/>
        </authorList>
    </citation>
    <scope>NUCLEOTIDE SEQUENCE [LARGE SCALE GENOMIC DNA]</scope>
    <source>
        <strain evidence="1 2">DSM 44189</strain>
    </source>
</reference>
<evidence type="ECO:0000313" key="1">
    <source>
        <dbReference type="EMBL" id="MDV2478535.1"/>
    </source>
</evidence>
<keyword evidence="2" id="KW-1185">Reference proteome</keyword>
<protein>
    <recommendedName>
        <fullName evidence="3">DUF2716 domain-containing protein</fullName>
    </recommendedName>
</protein>
<sequence>MSWVGNNARVSFELCDDASAAEWLLEQDLSWYRLAGRGPLGYPRYARLRFIPDPSFPGQKASDVDFEQGELSEKDQVGVALEILSRYTTTPEECYFCLWNGWSTITVDSAPNFVIPDRRDYWLFRGTLADYADWSSDDSVRWPYGDAPDPAFIWPADRAWCVTNDVDPHFASIAAGVEAIERIVTDSRIDAVLDDPEWEPPYWN</sequence>
<dbReference type="EMBL" id="WBMO01000005">
    <property type="protein sequence ID" value="MDV2478535.1"/>
    <property type="molecule type" value="Genomic_DNA"/>
</dbReference>
<evidence type="ECO:0008006" key="3">
    <source>
        <dbReference type="Google" id="ProtNLM"/>
    </source>
</evidence>
<proteinExistence type="predicted"/>
<organism evidence="1 2">
    <name type="scientific">Rhodococcus zopfii</name>
    <dbReference type="NCBI Taxonomy" id="43772"/>
    <lineage>
        <taxon>Bacteria</taxon>
        <taxon>Bacillati</taxon>
        <taxon>Actinomycetota</taxon>
        <taxon>Actinomycetes</taxon>
        <taxon>Mycobacteriales</taxon>
        <taxon>Nocardiaceae</taxon>
        <taxon>Rhodococcus</taxon>
    </lineage>
</organism>
<accession>A0ABU3WX45</accession>
<dbReference type="Proteomes" id="UP001275440">
    <property type="component" value="Unassembled WGS sequence"/>
</dbReference>
<name>A0ABU3WX45_9NOCA</name>